<gene>
    <name evidence="2" type="ORF">GCM10009864_20060</name>
</gene>
<feature type="compositionally biased region" description="Basic and acidic residues" evidence="1">
    <location>
        <begin position="70"/>
        <end position="79"/>
    </location>
</feature>
<dbReference type="EMBL" id="BAAARK010000005">
    <property type="protein sequence ID" value="GAA2654873.1"/>
    <property type="molecule type" value="Genomic_DNA"/>
</dbReference>
<feature type="region of interest" description="Disordered" evidence="1">
    <location>
        <begin position="55"/>
        <end position="95"/>
    </location>
</feature>
<name>A0ABN3RL26_9ACTN</name>
<keyword evidence="3" id="KW-1185">Reference proteome</keyword>
<evidence type="ECO:0008006" key="4">
    <source>
        <dbReference type="Google" id="ProtNLM"/>
    </source>
</evidence>
<proteinExistence type="predicted"/>
<organism evidence="2 3">
    <name type="scientific">Streptomyces lunalinharesii</name>
    <dbReference type="NCBI Taxonomy" id="333384"/>
    <lineage>
        <taxon>Bacteria</taxon>
        <taxon>Bacillati</taxon>
        <taxon>Actinomycetota</taxon>
        <taxon>Actinomycetes</taxon>
        <taxon>Kitasatosporales</taxon>
        <taxon>Streptomycetaceae</taxon>
        <taxon>Streptomyces</taxon>
    </lineage>
</organism>
<comment type="caution">
    <text evidence="2">The sequence shown here is derived from an EMBL/GenBank/DDBJ whole genome shotgun (WGS) entry which is preliminary data.</text>
</comment>
<protein>
    <recommendedName>
        <fullName evidence="4">Integrase</fullName>
    </recommendedName>
</protein>
<evidence type="ECO:0000313" key="3">
    <source>
        <dbReference type="Proteomes" id="UP001500994"/>
    </source>
</evidence>
<dbReference type="Proteomes" id="UP001500994">
    <property type="component" value="Unassembled WGS sequence"/>
</dbReference>
<evidence type="ECO:0000313" key="2">
    <source>
        <dbReference type="EMBL" id="GAA2654873.1"/>
    </source>
</evidence>
<sequence>MATAVEDELIRRNPCRIKGAGQSSTKAAMRYQHSDVERQKEVADGINSHVQAARLKAKADRAPSQSGTQRARDAERGLDNEEAPGRWPGAFVWSG</sequence>
<accession>A0ABN3RL26</accession>
<evidence type="ECO:0000256" key="1">
    <source>
        <dbReference type="SAM" id="MobiDB-lite"/>
    </source>
</evidence>
<reference evidence="2 3" key="1">
    <citation type="journal article" date="2019" name="Int. J. Syst. Evol. Microbiol.">
        <title>The Global Catalogue of Microorganisms (GCM) 10K type strain sequencing project: providing services to taxonomists for standard genome sequencing and annotation.</title>
        <authorList>
            <consortium name="The Broad Institute Genomics Platform"/>
            <consortium name="The Broad Institute Genome Sequencing Center for Infectious Disease"/>
            <person name="Wu L."/>
            <person name="Ma J."/>
        </authorList>
    </citation>
    <scope>NUCLEOTIDE SEQUENCE [LARGE SCALE GENOMIC DNA]</scope>
    <source>
        <strain evidence="2 3">JCM 16374</strain>
    </source>
</reference>